<evidence type="ECO:0000313" key="4">
    <source>
        <dbReference type="EMBL" id="CAB5073576.1"/>
    </source>
</evidence>
<dbReference type="EMBL" id="CAFBPO010000008">
    <property type="protein sequence ID" value="CAB5020911.1"/>
    <property type="molecule type" value="Genomic_DNA"/>
</dbReference>
<dbReference type="EMBL" id="CAEZZH010000009">
    <property type="protein sequence ID" value="CAB4757069.1"/>
    <property type="molecule type" value="Genomic_DNA"/>
</dbReference>
<dbReference type="EMBL" id="CAFBOO010000008">
    <property type="protein sequence ID" value="CAB4989326.1"/>
    <property type="molecule type" value="Genomic_DNA"/>
</dbReference>
<dbReference type="EMBL" id="CAFBQY010000008">
    <property type="protein sequence ID" value="CAB5073576.1"/>
    <property type="molecule type" value="Genomic_DNA"/>
</dbReference>
<dbReference type="InterPro" id="IPR029044">
    <property type="entry name" value="Nucleotide-diphossugar_trans"/>
</dbReference>
<name>A0A6J6UF09_9ZZZZ</name>
<evidence type="ECO:0000313" key="2">
    <source>
        <dbReference type="EMBL" id="CAB4989326.1"/>
    </source>
</evidence>
<reference evidence="1" key="1">
    <citation type="submission" date="2020-05" db="EMBL/GenBank/DDBJ databases">
        <authorList>
            <person name="Chiriac C."/>
            <person name="Salcher M."/>
            <person name="Ghai R."/>
            <person name="Kavagutti S V."/>
        </authorList>
    </citation>
    <scope>NUCLEOTIDE SEQUENCE</scope>
</reference>
<evidence type="ECO:0000313" key="3">
    <source>
        <dbReference type="EMBL" id="CAB5020911.1"/>
    </source>
</evidence>
<proteinExistence type="predicted"/>
<dbReference type="Gene3D" id="3.90.550.10">
    <property type="entry name" value="Spore Coat Polysaccharide Biosynthesis Protein SpsA, Chain A"/>
    <property type="match status" value="1"/>
</dbReference>
<accession>A0A6J6UF09</accession>
<evidence type="ECO:0000313" key="1">
    <source>
        <dbReference type="EMBL" id="CAB4757069.1"/>
    </source>
</evidence>
<protein>
    <submittedName>
        <fullName evidence="1">Unannotated protein</fullName>
    </submittedName>
</protein>
<gene>
    <name evidence="1" type="ORF">UFOPK2850_00844</name>
    <name evidence="2" type="ORF">UFOPK3982_01043</name>
    <name evidence="3" type="ORF">UFOPK4120_00844</name>
    <name evidence="4" type="ORF">UFOPK4404_00891</name>
</gene>
<sequence>MTQNYNTLILAAGSPIFTLPDGSQVSKPEFDIAGEKLIERITSTYRSDNTFLATRDKSIKLSENTNTITSVPIGNTKGALISALIAIRDCDLNLPIFIAPGDALISKKNYDEFCTQSLQSNQDISLIIFDSQNPKYSYVRMLDEKLVEVCEKKVISSKATTGIFYFNTAHLFIECAEWAIMNNIQTNGLFFLAPALNYAVVKGLNPYLFQIDENDYYRFSTHDEAVVSEKRYKNDSQ</sequence>
<organism evidence="1">
    <name type="scientific">freshwater metagenome</name>
    <dbReference type="NCBI Taxonomy" id="449393"/>
    <lineage>
        <taxon>unclassified sequences</taxon>
        <taxon>metagenomes</taxon>
        <taxon>ecological metagenomes</taxon>
    </lineage>
</organism>
<dbReference type="AlphaFoldDB" id="A0A6J6UF09"/>
<dbReference type="SUPFAM" id="SSF53448">
    <property type="entry name" value="Nucleotide-diphospho-sugar transferases"/>
    <property type="match status" value="1"/>
</dbReference>